<dbReference type="SUPFAM" id="SSF100920">
    <property type="entry name" value="Heat shock protein 70kD (HSP70), peptide-binding domain"/>
    <property type="match status" value="1"/>
</dbReference>
<dbReference type="AlphaFoldDB" id="A0AAV2FJ59"/>
<dbReference type="InterPro" id="IPR043129">
    <property type="entry name" value="ATPase_NBD"/>
</dbReference>
<proteinExistence type="inferred from homology"/>
<sequence length="672" mass="73992">MAAQNKPIKAEDQTTAAATTTPRPNKPIKTEPKTITGEVIGIDLGTTYSCVAVVRNGAAEIIPNDQGNRTTPSCVAFTAAAGRLIGDAAKNQAGLNPRRTIFDAKRLIGKKFHDADVQTDLKYLPYPVVENGEKPHVAIEGVKPLTPEEVSAMILRKMKETAETYLGTEVNDAVVTVPAYFNDAQRQATKDAGRIAGLNVVRIVNEPTAAAIAYGFNDRKRKRRGEEWRKRKVLVYDLGGGTFDVSVLEIEGREFRVLATGGDTHLGGGDFDQKVVEFFIKLVKRKYHKVEPVAGGSSVADVDDIGDDSRALGRLRVECERAKRLLSSQTQARVEVDSLLRGIDFSEVLTRAKFEELNLALFRRTVEIVKKTLKDARLEKSEVDEIVLVGGSTRIPKVREMLKEMFDGKDPSQGVNPDEAVACGAAVLAANMRCRNDAATEMTLFDVTPLSLGYTAVGDVMSVMVPRNTPIPTKVSRIVATVVDWQTNFSIQVLQGERVSKQDCLVLGSFILPDIPKAKRGVSTAELTYDVDVDGILTVTAKNNAASKNSETLVLENYKGNLTAEEVEKMVVEAEQMAKDDRKVKERVDARNRLERYIYNVEGAARDKTKIYWDEGDKRKVEDALEEAGKWLDNDTLSGASSAKEEYETRMGKLAELWDSVKSKVYVLVDDD</sequence>
<dbReference type="PROSITE" id="PS00297">
    <property type="entry name" value="HSP70_1"/>
    <property type="match status" value="1"/>
</dbReference>
<dbReference type="Gene3D" id="1.20.1270.10">
    <property type="match status" value="1"/>
</dbReference>
<protein>
    <recommendedName>
        <fullName evidence="7">Heat shock protein 70</fullName>
    </recommendedName>
</protein>
<feature type="region of interest" description="Disordered" evidence="4">
    <location>
        <begin position="1"/>
        <end position="31"/>
    </location>
</feature>
<dbReference type="PROSITE" id="PS01036">
    <property type="entry name" value="HSP70_3"/>
    <property type="match status" value="1"/>
</dbReference>
<dbReference type="SUPFAM" id="SSF53067">
    <property type="entry name" value="Actin-like ATPase domain"/>
    <property type="match status" value="2"/>
</dbReference>
<dbReference type="InterPro" id="IPR013126">
    <property type="entry name" value="Hsp_70_fam"/>
</dbReference>
<dbReference type="PRINTS" id="PR00301">
    <property type="entry name" value="HEATSHOCK70"/>
</dbReference>
<dbReference type="InterPro" id="IPR018181">
    <property type="entry name" value="Heat_shock_70_CS"/>
</dbReference>
<gene>
    <name evidence="5" type="ORF">LTRI10_LOCUS37954</name>
</gene>
<keyword evidence="6" id="KW-1185">Reference proteome</keyword>
<dbReference type="Gene3D" id="2.60.34.10">
    <property type="entry name" value="Substrate Binding Domain Of DNAk, Chain A, domain 1"/>
    <property type="match status" value="1"/>
</dbReference>
<dbReference type="Pfam" id="PF00012">
    <property type="entry name" value="HSP70"/>
    <property type="match status" value="1"/>
</dbReference>
<evidence type="ECO:0000256" key="2">
    <source>
        <dbReference type="ARBA" id="ARBA00022840"/>
    </source>
</evidence>
<dbReference type="GO" id="GO:0005524">
    <property type="term" value="F:ATP binding"/>
    <property type="evidence" value="ECO:0007669"/>
    <property type="project" value="UniProtKB-KW"/>
</dbReference>
<reference evidence="5 6" key="1">
    <citation type="submission" date="2024-04" db="EMBL/GenBank/DDBJ databases">
        <authorList>
            <person name="Fracassetti M."/>
        </authorList>
    </citation>
    <scope>NUCLEOTIDE SEQUENCE [LARGE SCALE GENOMIC DNA]</scope>
</reference>
<dbReference type="FunFam" id="3.90.640.10:FF:000002">
    <property type="entry name" value="Heat shock 70 kDa"/>
    <property type="match status" value="1"/>
</dbReference>
<organism evidence="5 6">
    <name type="scientific">Linum trigynum</name>
    <dbReference type="NCBI Taxonomy" id="586398"/>
    <lineage>
        <taxon>Eukaryota</taxon>
        <taxon>Viridiplantae</taxon>
        <taxon>Streptophyta</taxon>
        <taxon>Embryophyta</taxon>
        <taxon>Tracheophyta</taxon>
        <taxon>Spermatophyta</taxon>
        <taxon>Magnoliopsida</taxon>
        <taxon>eudicotyledons</taxon>
        <taxon>Gunneridae</taxon>
        <taxon>Pentapetalae</taxon>
        <taxon>rosids</taxon>
        <taxon>fabids</taxon>
        <taxon>Malpighiales</taxon>
        <taxon>Linaceae</taxon>
        <taxon>Linum</taxon>
    </lineage>
</organism>
<evidence type="ECO:0000256" key="4">
    <source>
        <dbReference type="SAM" id="MobiDB-lite"/>
    </source>
</evidence>
<comment type="similarity">
    <text evidence="3">Belongs to the heat shock protein 70 family.</text>
</comment>
<dbReference type="EMBL" id="OZ034819">
    <property type="protein sequence ID" value="CAL1397675.1"/>
    <property type="molecule type" value="Genomic_DNA"/>
</dbReference>
<evidence type="ECO:0000313" key="5">
    <source>
        <dbReference type="EMBL" id="CAL1397675.1"/>
    </source>
</evidence>
<dbReference type="GO" id="GO:0140662">
    <property type="term" value="F:ATP-dependent protein folding chaperone"/>
    <property type="evidence" value="ECO:0007669"/>
    <property type="project" value="InterPro"/>
</dbReference>
<evidence type="ECO:0000256" key="1">
    <source>
        <dbReference type="ARBA" id="ARBA00022741"/>
    </source>
</evidence>
<dbReference type="Proteomes" id="UP001497516">
    <property type="component" value="Chromosome 6"/>
</dbReference>
<name>A0AAV2FJ59_9ROSI</name>
<accession>A0AAV2FJ59</accession>
<dbReference type="PANTHER" id="PTHR19375">
    <property type="entry name" value="HEAT SHOCK PROTEIN 70KDA"/>
    <property type="match status" value="1"/>
</dbReference>
<dbReference type="Gene3D" id="3.90.640.10">
    <property type="entry name" value="Actin, Chain A, domain 4"/>
    <property type="match status" value="1"/>
</dbReference>
<dbReference type="InterPro" id="IPR029047">
    <property type="entry name" value="HSP70_peptide-bd_sf"/>
</dbReference>
<evidence type="ECO:0000313" key="6">
    <source>
        <dbReference type="Proteomes" id="UP001497516"/>
    </source>
</evidence>
<evidence type="ECO:0000256" key="3">
    <source>
        <dbReference type="RuleBase" id="RU003322"/>
    </source>
</evidence>
<dbReference type="FunFam" id="3.30.420.40:FF:000026">
    <property type="entry name" value="Heat shock protein 70"/>
    <property type="match status" value="1"/>
</dbReference>
<dbReference type="PROSITE" id="PS00329">
    <property type="entry name" value="HSP70_2"/>
    <property type="match status" value="1"/>
</dbReference>
<keyword evidence="1 3" id="KW-0547">Nucleotide-binding</keyword>
<evidence type="ECO:0008006" key="7">
    <source>
        <dbReference type="Google" id="ProtNLM"/>
    </source>
</evidence>
<dbReference type="SUPFAM" id="SSF100934">
    <property type="entry name" value="Heat shock protein 70kD (HSP70), C-terminal subdomain"/>
    <property type="match status" value="1"/>
</dbReference>
<dbReference type="InterPro" id="IPR029048">
    <property type="entry name" value="HSP70_C_sf"/>
</dbReference>
<keyword evidence="2 3" id="KW-0067">ATP-binding</keyword>
<dbReference type="Gene3D" id="3.30.420.40">
    <property type="match status" value="2"/>
</dbReference>